<dbReference type="EMBL" id="CP138327">
    <property type="protein sequence ID" value="WXU00754.1"/>
    <property type="molecule type" value="Genomic_DNA"/>
</dbReference>
<dbReference type="CDD" id="cd02869">
    <property type="entry name" value="PseudoU_synth_RluA_like"/>
    <property type="match status" value="1"/>
</dbReference>
<evidence type="ECO:0000313" key="3">
    <source>
        <dbReference type="EMBL" id="WXU00754.1"/>
    </source>
</evidence>
<dbReference type="PANTHER" id="PTHR21600:SF87">
    <property type="entry name" value="RNA PSEUDOURIDYLATE SYNTHASE DOMAIN-CONTAINING PROTEIN 1"/>
    <property type="match status" value="1"/>
</dbReference>
<dbReference type="PANTHER" id="PTHR21600">
    <property type="entry name" value="MITOCHONDRIAL RNA PSEUDOURIDINE SYNTHASE"/>
    <property type="match status" value="1"/>
</dbReference>
<sequence>MKVIERKIIVESDGVSLIDALSGNTGLSKQILKTALDKGCVWLKTHKKINRVRRVKKPLKKGNEVFIYYNEKVLSSVPAEPELLLDKKEYSVWFKPAGVFAQGSKWGDHCALTRLVEKITHRDSFLVHRLDRATSGVMAIAHNKKTAAALSKIFAERQINKIYLAIVKGEFPEGVINIDEKLDGKTALSHISLMGKDSEKSLLKVEIETGRKHQIRRHLSGFGYPIIGDRLYGNAEKNYPEDLQLQAISLAFDCPLTKQKIEINLKNTLNLSDNTPPI</sequence>
<dbReference type="Pfam" id="PF00849">
    <property type="entry name" value="PseudoU_synth_2"/>
    <property type="match status" value="1"/>
</dbReference>
<accession>A0AAU6PI89</accession>
<dbReference type="GO" id="GO:0140098">
    <property type="term" value="F:catalytic activity, acting on RNA"/>
    <property type="evidence" value="ECO:0007669"/>
    <property type="project" value="UniProtKB-ARBA"/>
</dbReference>
<dbReference type="SUPFAM" id="SSF55120">
    <property type="entry name" value="Pseudouridine synthase"/>
    <property type="match status" value="1"/>
</dbReference>
<protein>
    <recommendedName>
        <fullName evidence="2">Pseudouridine synthase RsuA/RluA-like domain-containing protein</fullName>
    </recommendedName>
</protein>
<comment type="similarity">
    <text evidence="1">Belongs to the pseudouridine synthase RluA family.</text>
</comment>
<name>A0AAU6PI89_9GAMM</name>
<reference evidence="3" key="1">
    <citation type="submission" date="2023-10" db="EMBL/GenBank/DDBJ databases">
        <title>The first scallop-associated chemosynthetic bacterial symbiont.</title>
        <authorList>
            <person name="Lin Y.-T."/>
            <person name="Sun J."/>
            <person name="Ip J.C.-H."/>
            <person name="He X."/>
            <person name="Gao Z.-M."/>
            <person name="Perez M."/>
            <person name="Xu T."/>
            <person name="Qian P.-Y."/>
            <person name="Qiu J.-W."/>
        </authorList>
    </citation>
    <scope>NUCLEOTIDE SEQUENCE</scope>
    <source>
        <strain evidence="3">Gill1</strain>
    </source>
</reference>
<evidence type="ECO:0000256" key="1">
    <source>
        <dbReference type="ARBA" id="ARBA00010876"/>
    </source>
</evidence>
<organism evidence="3">
    <name type="scientific">Catillopecten margaritatus gill symbiont</name>
    <dbReference type="NCBI Taxonomy" id="3083288"/>
    <lineage>
        <taxon>Bacteria</taxon>
        <taxon>Pseudomonadati</taxon>
        <taxon>Pseudomonadota</taxon>
        <taxon>Gammaproteobacteria</taxon>
        <taxon>sulfur-oxidizing symbionts</taxon>
    </lineage>
</organism>
<gene>
    <name evidence="3" type="ORF">Ctma_1483</name>
</gene>
<dbReference type="InterPro" id="IPR006145">
    <property type="entry name" value="PsdUridine_synth_RsuA/RluA"/>
</dbReference>
<dbReference type="InterPro" id="IPR050188">
    <property type="entry name" value="RluA_PseudoU_synthase"/>
</dbReference>
<dbReference type="GO" id="GO:0000455">
    <property type="term" value="P:enzyme-directed rRNA pseudouridine synthesis"/>
    <property type="evidence" value="ECO:0007669"/>
    <property type="project" value="TreeGrafter"/>
</dbReference>
<dbReference type="InterPro" id="IPR020103">
    <property type="entry name" value="PsdUridine_synth_cat_dom_sf"/>
</dbReference>
<dbReference type="GO" id="GO:0009982">
    <property type="term" value="F:pseudouridine synthase activity"/>
    <property type="evidence" value="ECO:0007669"/>
    <property type="project" value="InterPro"/>
</dbReference>
<evidence type="ECO:0000259" key="2">
    <source>
        <dbReference type="Pfam" id="PF00849"/>
    </source>
</evidence>
<proteinExistence type="inferred from homology"/>
<dbReference type="GO" id="GO:0003723">
    <property type="term" value="F:RNA binding"/>
    <property type="evidence" value="ECO:0007669"/>
    <property type="project" value="InterPro"/>
</dbReference>
<dbReference type="AlphaFoldDB" id="A0AAU6PI89"/>
<feature type="domain" description="Pseudouridine synthase RsuA/RluA-like" evidence="2">
    <location>
        <begin position="90"/>
        <end position="220"/>
    </location>
</feature>
<dbReference type="Gene3D" id="3.30.2350.10">
    <property type="entry name" value="Pseudouridine synthase"/>
    <property type="match status" value="1"/>
</dbReference>